<dbReference type="Proteomes" id="UP001332243">
    <property type="component" value="Unassembled WGS sequence"/>
</dbReference>
<name>A0ABU7S3B5_9ACTN</name>
<feature type="compositionally biased region" description="Gly residues" evidence="1">
    <location>
        <begin position="116"/>
        <end position="132"/>
    </location>
</feature>
<evidence type="ECO:0000256" key="1">
    <source>
        <dbReference type="SAM" id="MobiDB-lite"/>
    </source>
</evidence>
<protein>
    <submittedName>
        <fullName evidence="2">Pecanex-like protein 1</fullName>
    </submittedName>
</protein>
<reference evidence="2 4" key="1">
    <citation type="submission" date="2024-01" db="EMBL/GenBank/DDBJ databases">
        <title>Genome insights into Plantactinospora sonchi sp. nov.</title>
        <authorList>
            <person name="Wang L."/>
        </authorList>
    </citation>
    <scope>NUCLEOTIDE SEQUENCE [LARGE SCALE GENOMIC DNA]</scope>
    <source>
        <strain evidence="2 4">NEAU-QY2</strain>
    </source>
</reference>
<feature type="region of interest" description="Disordered" evidence="1">
    <location>
        <begin position="45"/>
        <end position="171"/>
    </location>
</feature>
<keyword evidence="4" id="KW-1185">Reference proteome</keyword>
<feature type="compositionally biased region" description="Low complexity" evidence="1">
    <location>
        <begin position="57"/>
        <end position="84"/>
    </location>
</feature>
<gene>
    <name evidence="2" type="ORF">V1633_30990</name>
    <name evidence="3" type="ORF">V1633_34650</name>
</gene>
<dbReference type="EMBL" id="JAZGQK010000033">
    <property type="protein sequence ID" value="MEE6262914.1"/>
    <property type="molecule type" value="Genomic_DNA"/>
</dbReference>
<evidence type="ECO:0000313" key="2">
    <source>
        <dbReference type="EMBL" id="MEE6262914.1"/>
    </source>
</evidence>
<dbReference type="RefSeq" id="WP_331217854.1">
    <property type="nucleotide sequence ID" value="NZ_JAZGQK010000033.1"/>
</dbReference>
<comment type="caution">
    <text evidence="2">The sequence shown here is derived from an EMBL/GenBank/DDBJ whole genome shotgun (WGS) entry which is preliminary data.</text>
</comment>
<evidence type="ECO:0000313" key="3">
    <source>
        <dbReference type="EMBL" id="MEE6263624.1"/>
    </source>
</evidence>
<sequence length="336" mass="34354">MKNTPVRSSRRRSNRPPRNKRLIAVLATLGVFGAIIAVTQVSNAGTFGRPPKAKPCPTASNPATAAPSPSAAAGADANAPAVDPSASTTASNPGTAASPATGSYHDHGAIQHPGDGQQGGAPLGQRGRGGNPGSANCAPSPGTSSTSTTPASPAPPLEPLGNNCSGSDLQAHDGFQNGDRCVGTAFGEVAAPEKNPSLLITSAPQSVRRNQSFTLQVSTRNLVRDRFLPAGRGGYYLESSFLTEDGLVRGHFHSACRMLTSNRNAPDPAPVPAFFVATEDGQGGAEPDTVTVTVPGLTERGVAQCAVWAGDGSHRVPMMARANQVPAFDVVRVTVR</sequence>
<feature type="compositionally biased region" description="Low complexity" evidence="1">
    <location>
        <begin position="138"/>
        <end position="151"/>
    </location>
</feature>
<accession>A0ABU7S3B5</accession>
<proteinExistence type="predicted"/>
<feature type="compositionally biased region" description="Polar residues" evidence="1">
    <location>
        <begin position="85"/>
        <end position="101"/>
    </location>
</feature>
<organism evidence="2 4">
    <name type="scientific">Plantactinospora sonchi</name>
    <dbReference type="NCBI Taxonomy" id="1544735"/>
    <lineage>
        <taxon>Bacteria</taxon>
        <taxon>Bacillati</taxon>
        <taxon>Actinomycetota</taxon>
        <taxon>Actinomycetes</taxon>
        <taxon>Micromonosporales</taxon>
        <taxon>Micromonosporaceae</taxon>
        <taxon>Plantactinospora</taxon>
    </lineage>
</organism>
<evidence type="ECO:0000313" key="4">
    <source>
        <dbReference type="Proteomes" id="UP001332243"/>
    </source>
</evidence>
<dbReference type="EMBL" id="JAZGQK010000040">
    <property type="protein sequence ID" value="MEE6263624.1"/>
    <property type="molecule type" value="Genomic_DNA"/>
</dbReference>